<keyword evidence="2" id="KW-1133">Transmembrane helix</keyword>
<keyword evidence="3" id="KW-0732">Signal</keyword>
<keyword evidence="6" id="KW-1185">Reference proteome</keyword>
<feature type="transmembrane region" description="Helical" evidence="2">
    <location>
        <begin position="683"/>
        <end position="706"/>
    </location>
</feature>
<comment type="caution">
    <text evidence="5">The sequence shown here is derived from an EMBL/GenBank/DDBJ whole genome shotgun (WGS) entry which is preliminary data.</text>
</comment>
<feature type="transmembrane region" description="Helical" evidence="2">
    <location>
        <begin position="712"/>
        <end position="732"/>
    </location>
</feature>
<feature type="compositionally biased region" description="Polar residues" evidence="1">
    <location>
        <begin position="359"/>
        <end position="370"/>
    </location>
</feature>
<reference evidence="5 6" key="1">
    <citation type="submission" date="2016-04" db="EMBL/GenBank/DDBJ databases">
        <authorList>
            <person name="Evans L.H."/>
            <person name="Alamgir A."/>
            <person name="Owens N."/>
            <person name="Weber N.D."/>
            <person name="Virtaneva K."/>
            <person name="Barbian K."/>
            <person name="Babar A."/>
            <person name="Rosenke K."/>
        </authorList>
    </citation>
    <scope>NUCLEOTIDE SEQUENCE [LARGE SCALE GENOMIC DNA]</scope>
    <source>
        <strain evidence="5 6">LMa1</strain>
    </source>
</reference>
<evidence type="ECO:0000313" key="5">
    <source>
        <dbReference type="EMBL" id="OAT80747.1"/>
    </source>
</evidence>
<feature type="transmembrane region" description="Helical" evidence="2">
    <location>
        <begin position="233"/>
        <end position="256"/>
    </location>
</feature>
<sequence length="794" mass="80637">MRRSVLTAVLVCLLAVNVFLPALPAWSAPGTENALPLPVQGKPTGDMPGSGAGAVYLASSGDLVQYNGDVNVKAGETVTGNVVAMNGDVVVGGKVMGNITAVSGDVILRSTAFVAGNVTAVRGKVIREPGARVLGREESNVRLEHAYPFYSGNEVPGHGSVPVIISFWRWLLYLLGLAALTAVAAALFPGRLAAMTAGLQAEPGRLLGTGLLGWIILPVALLALAITLVGIPVAVLVVLTLPLVVLTGAVLLGLIIGRQVERALEKRWPRLGGQTLLVQAVTGVALIWLAQSAPLAGFLIWPVAAVAGMGALLATRFGTNRPWWNDRRRHGDDGPGPLPPGGGDGGIQAPGSGDAGPRNGNNAGSYTPVENSIPVDNGQDAAGTAGTSLKTAAGEEPAVHFAAHGATGLPPEERSGEKSGVKPPAITGEETVPQLNGRQNDPPPAKEQGALLPDWKNGRGKLPGIVVVALLLGSSLLFGAAPARAQGLFQIGSGINVPAGQNVDGAVSIGGPVNVDGNVRDGVVAVGGPARISGRVGDGVVVLGGPLTVSGATGQGLVAIGGPVDLSGTAGKGLVIVGGVAHLAPSARVDGDLVVIGGRVDRAPGATVSGQVISISSGEFISREITRWFSGYPWPGMTTAIFWWRWVSLVLTLILLLLINVLFPAFSAKVAGEVSLRPGRSLLWGLVIMILAPPVTFLMVVTVLGIPLAGLLWVALAGLYFLGLAGLAEALGSRILRAAGAAEPATHLATLAGVLVLGLVAWIPFAGMVAGLLLKAAGLGAASTVLWSGRQKVR</sequence>
<dbReference type="OrthoDB" id="2111611at2"/>
<evidence type="ECO:0000256" key="3">
    <source>
        <dbReference type="SAM" id="SignalP"/>
    </source>
</evidence>
<feature type="region of interest" description="Disordered" evidence="1">
    <location>
        <begin position="405"/>
        <end position="454"/>
    </location>
</feature>
<dbReference type="Pfam" id="PF26514">
    <property type="entry name" value="DUF8173"/>
    <property type="match status" value="1"/>
</dbReference>
<dbReference type="InterPro" id="IPR058486">
    <property type="entry name" value="DUF8173"/>
</dbReference>
<organism evidence="5 6">
    <name type="scientific">Desulfotomaculum copahuensis</name>
    <dbReference type="NCBI Taxonomy" id="1838280"/>
    <lineage>
        <taxon>Bacteria</taxon>
        <taxon>Bacillati</taxon>
        <taxon>Bacillota</taxon>
        <taxon>Clostridia</taxon>
        <taxon>Eubacteriales</taxon>
        <taxon>Desulfotomaculaceae</taxon>
        <taxon>Desulfotomaculum</taxon>
    </lineage>
</organism>
<feature type="transmembrane region" description="Helical" evidence="2">
    <location>
        <begin position="170"/>
        <end position="194"/>
    </location>
</feature>
<feature type="compositionally biased region" description="Basic and acidic residues" evidence="1">
    <location>
        <begin position="324"/>
        <end position="333"/>
    </location>
</feature>
<feature type="region of interest" description="Disordered" evidence="1">
    <location>
        <begin position="323"/>
        <end position="385"/>
    </location>
</feature>
<keyword evidence="2" id="KW-0472">Membrane</keyword>
<dbReference type="EMBL" id="LYVF01000174">
    <property type="protein sequence ID" value="OAT80747.1"/>
    <property type="molecule type" value="Genomic_DNA"/>
</dbReference>
<feature type="transmembrane region" description="Helical" evidence="2">
    <location>
        <begin position="295"/>
        <end position="319"/>
    </location>
</feature>
<evidence type="ECO:0000313" key="6">
    <source>
        <dbReference type="Proteomes" id="UP000078532"/>
    </source>
</evidence>
<dbReference type="AlphaFoldDB" id="A0A1B7LCV2"/>
<feature type="signal peptide" evidence="3">
    <location>
        <begin position="1"/>
        <end position="27"/>
    </location>
</feature>
<gene>
    <name evidence="5" type="ORF">A6M21_12930</name>
</gene>
<feature type="domain" description="DUF8173" evidence="4">
    <location>
        <begin position="647"/>
        <end position="789"/>
    </location>
</feature>
<proteinExistence type="predicted"/>
<feature type="compositionally biased region" description="Basic and acidic residues" evidence="1">
    <location>
        <begin position="411"/>
        <end position="420"/>
    </location>
</feature>
<protein>
    <recommendedName>
        <fullName evidence="4">DUF8173 domain-containing protein</fullName>
    </recommendedName>
</protein>
<feature type="transmembrane region" description="Helical" evidence="2">
    <location>
        <begin position="268"/>
        <end position="289"/>
    </location>
</feature>
<dbReference type="STRING" id="1838280.A6M21_12930"/>
<feature type="transmembrane region" description="Helical" evidence="2">
    <location>
        <begin position="206"/>
        <end position="227"/>
    </location>
</feature>
<evidence type="ECO:0000256" key="2">
    <source>
        <dbReference type="SAM" id="Phobius"/>
    </source>
</evidence>
<dbReference type="Proteomes" id="UP000078532">
    <property type="component" value="Unassembled WGS sequence"/>
</dbReference>
<feature type="transmembrane region" description="Helical" evidence="2">
    <location>
        <begin position="744"/>
        <end position="763"/>
    </location>
</feature>
<evidence type="ECO:0000259" key="4">
    <source>
        <dbReference type="Pfam" id="PF26514"/>
    </source>
</evidence>
<feature type="transmembrane region" description="Helical" evidence="2">
    <location>
        <begin position="643"/>
        <end position="663"/>
    </location>
</feature>
<feature type="chain" id="PRO_5008596870" description="DUF8173 domain-containing protein" evidence="3">
    <location>
        <begin position="28"/>
        <end position="794"/>
    </location>
</feature>
<name>A0A1B7LCV2_9FIRM</name>
<keyword evidence="2" id="KW-0812">Transmembrane</keyword>
<dbReference type="RefSeq" id="WP_066669479.1">
    <property type="nucleotide sequence ID" value="NZ_LYVF01000174.1"/>
</dbReference>
<accession>A0A1B7LCV2</accession>
<evidence type="ECO:0000256" key="1">
    <source>
        <dbReference type="SAM" id="MobiDB-lite"/>
    </source>
</evidence>